<gene>
    <name evidence="2" type="ORF">PG994_010344</name>
</gene>
<comment type="caution">
    <text evidence="2">The sequence shown here is derived from an EMBL/GenBank/DDBJ whole genome shotgun (WGS) entry which is preliminary data.</text>
</comment>
<keyword evidence="3" id="KW-1185">Reference proteome</keyword>
<evidence type="ECO:0000313" key="2">
    <source>
        <dbReference type="EMBL" id="KAK8048614.1"/>
    </source>
</evidence>
<dbReference type="Proteomes" id="UP001480595">
    <property type="component" value="Unassembled WGS sequence"/>
</dbReference>
<feature type="region of interest" description="Disordered" evidence="1">
    <location>
        <begin position="94"/>
        <end position="126"/>
    </location>
</feature>
<evidence type="ECO:0000313" key="3">
    <source>
        <dbReference type="Proteomes" id="UP001480595"/>
    </source>
</evidence>
<dbReference type="GeneID" id="92094816"/>
<organism evidence="2 3">
    <name type="scientific">Apiospora phragmitis</name>
    <dbReference type="NCBI Taxonomy" id="2905665"/>
    <lineage>
        <taxon>Eukaryota</taxon>
        <taxon>Fungi</taxon>
        <taxon>Dikarya</taxon>
        <taxon>Ascomycota</taxon>
        <taxon>Pezizomycotina</taxon>
        <taxon>Sordariomycetes</taxon>
        <taxon>Xylariomycetidae</taxon>
        <taxon>Amphisphaeriales</taxon>
        <taxon>Apiosporaceae</taxon>
        <taxon>Apiospora</taxon>
    </lineage>
</organism>
<name>A0ABR1TPM6_9PEZI</name>
<sequence>MNHRVEYCKDKANHLVAEEGDPVPSLGIFPVFYEASIQSTKAKRAFAENKTLEFAEETEWTGKGLKEAEVFKDLVSSATDLVKQMDSIGYWCDNQQKTEPHGRPPFSTAEVGEREGRLDATQHSFW</sequence>
<dbReference type="EMBL" id="JAQQWL010000011">
    <property type="protein sequence ID" value="KAK8048614.1"/>
    <property type="molecule type" value="Genomic_DNA"/>
</dbReference>
<feature type="compositionally biased region" description="Basic and acidic residues" evidence="1">
    <location>
        <begin position="111"/>
        <end position="120"/>
    </location>
</feature>
<evidence type="ECO:0000256" key="1">
    <source>
        <dbReference type="SAM" id="MobiDB-lite"/>
    </source>
</evidence>
<dbReference type="RefSeq" id="XP_066710863.1">
    <property type="nucleotide sequence ID" value="XM_066861753.1"/>
</dbReference>
<protein>
    <submittedName>
        <fullName evidence="2">Uncharacterized protein</fullName>
    </submittedName>
</protein>
<accession>A0ABR1TPM6</accession>
<reference evidence="2 3" key="1">
    <citation type="submission" date="2023-01" db="EMBL/GenBank/DDBJ databases">
        <title>Analysis of 21 Apiospora genomes using comparative genomics revels a genus with tremendous synthesis potential of carbohydrate active enzymes and secondary metabolites.</title>
        <authorList>
            <person name="Sorensen T."/>
        </authorList>
    </citation>
    <scope>NUCLEOTIDE SEQUENCE [LARGE SCALE GENOMIC DNA]</scope>
    <source>
        <strain evidence="2 3">CBS 135458</strain>
    </source>
</reference>
<proteinExistence type="predicted"/>